<dbReference type="SUPFAM" id="SSF46785">
    <property type="entry name" value="Winged helix' DNA-binding domain"/>
    <property type="match status" value="1"/>
</dbReference>
<protein>
    <recommendedName>
        <fullName evidence="7">HSF-type DNA-binding domain-containing protein</fullName>
    </recommendedName>
</protein>
<keyword evidence="9" id="KW-1185">Reference proteome</keyword>
<evidence type="ECO:0000256" key="5">
    <source>
        <dbReference type="RuleBase" id="RU004020"/>
    </source>
</evidence>
<gene>
    <name evidence="8" type="ORF">JRO89_XS12G0010200</name>
</gene>
<evidence type="ECO:0000256" key="2">
    <source>
        <dbReference type="ARBA" id="ARBA00023016"/>
    </source>
</evidence>
<evidence type="ECO:0000256" key="6">
    <source>
        <dbReference type="SAM" id="MobiDB-lite"/>
    </source>
</evidence>
<dbReference type="SMART" id="SM00415">
    <property type="entry name" value="HSF"/>
    <property type="match status" value="1"/>
</dbReference>
<keyword evidence="2" id="KW-0346">Stress response</keyword>
<comment type="subcellular location">
    <subcellularLocation>
        <location evidence="1">Nucleus</location>
    </subcellularLocation>
</comment>
<comment type="caution">
    <text evidence="8">The sequence shown here is derived from an EMBL/GenBank/DDBJ whole genome shotgun (WGS) entry which is preliminary data.</text>
</comment>
<evidence type="ECO:0000313" key="9">
    <source>
        <dbReference type="Proteomes" id="UP000827721"/>
    </source>
</evidence>
<evidence type="ECO:0000256" key="1">
    <source>
        <dbReference type="ARBA" id="ARBA00004123"/>
    </source>
</evidence>
<proteinExistence type="inferred from homology"/>
<dbReference type="PRINTS" id="PR00056">
    <property type="entry name" value="HSFDOMAIN"/>
</dbReference>
<dbReference type="InterPro" id="IPR000232">
    <property type="entry name" value="HSF_DNA-bd"/>
</dbReference>
<dbReference type="EMBL" id="JAFEMO010000012">
    <property type="protein sequence ID" value="KAH7553423.1"/>
    <property type="molecule type" value="Genomic_DNA"/>
</dbReference>
<keyword evidence="4" id="KW-0539">Nucleus</keyword>
<feature type="compositionally biased region" description="Basic and acidic residues" evidence="6">
    <location>
        <begin position="573"/>
        <end position="583"/>
    </location>
</feature>
<evidence type="ECO:0000256" key="3">
    <source>
        <dbReference type="ARBA" id="ARBA00023125"/>
    </source>
</evidence>
<sequence>MENREDQNSPKSPPKKTSLGTSSSSSSSSQLDPVTTTMASMGSHQFPSFPPSPLSEFDVFSSFQATPVVVEQQPVALSSSSSVVDVGPPPQPLECLQGIPVPPFLSKTFDLVDDRSLDPIISWGATGESFVVWDPVEFARLILPRNFKHNNFSSFVRQLNTYVGTIAVTRPSLAAAATVISIPEIVLDTALLSIFFPSERVLEWGVPSSAGRTFRYFAIVGFRKIDTDRWEFANEAFQRGKRHLLKYIQRRKPPQSQQVGSYIGPSSEAGKSGMVGDVEKLRKERSMLMQEIVELQQQHRGTASHVEVVNQRIQAAEQRQKQMVSFLAKLLQNPAFLARLQQKKEQGDAGSSRMRRKFVKHQPHELGKLDSSVDGKIVKYEPDWRNLVTPFLDPDLNPVPFEQSPDYLFESLMGTGSSAQLAVSDELAMAQGFIKPPEQVGEGTSSLGGHPLVKEKNVTSSQQEFSPQSFISFPEDLMKESNIPAVSSPGIESIAKQDDIWNMGFDAGAGMSSSSHELLGNPASSDMLELGMSGALSDIWDISSLQAAGGSGFDMWPADEPTLDEPESQAGQPKDDRSKKMDP</sequence>
<evidence type="ECO:0000259" key="7">
    <source>
        <dbReference type="SMART" id="SM00415"/>
    </source>
</evidence>
<name>A0ABQ8HAB2_9ROSI</name>
<feature type="compositionally biased region" description="Low complexity" evidence="6">
    <location>
        <begin position="15"/>
        <end position="29"/>
    </location>
</feature>
<feature type="compositionally biased region" description="Polar residues" evidence="6">
    <location>
        <begin position="30"/>
        <end position="45"/>
    </location>
</feature>
<feature type="domain" description="HSF-type DNA-binding" evidence="7">
    <location>
        <begin position="100"/>
        <end position="251"/>
    </location>
</feature>
<dbReference type="Gene3D" id="1.10.10.10">
    <property type="entry name" value="Winged helix-like DNA-binding domain superfamily/Winged helix DNA-binding domain"/>
    <property type="match status" value="1"/>
</dbReference>
<accession>A0ABQ8HAB2</accession>
<organism evidence="8 9">
    <name type="scientific">Xanthoceras sorbifolium</name>
    <dbReference type="NCBI Taxonomy" id="99658"/>
    <lineage>
        <taxon>Eukaryota</taxon>
        <taxon>Viridiplantae</taxon>
        <taxon>Streptophyta</taxon>
        <taxon>Embryophyta</taxon>
        <taxon>Tracheophyta</taxon>
        <taxon>Spermatophyta</taxon>
        <taxon>Magnoliopsida</taxon>
        <taxon>eudicotyledons</taxon>
        <taxon>Gunneridae</taxon>
        <taxon>Pentapetalae</taxon>
        <taxon>rosids</taxon>
        <taxon>malvids</taxon>
        <taxon>Sapindales</taxon>
        <taxon>Sapindaceae</taxon>
        <taxon>Xanthoceroideae</taxon>
        <taxon>Xanthoceras</taxon>
    </lineage>
</organism>
<dbReference type="Pfam" id="PF00447">
    <property type="entry name" value="HSF_DNA-bind"/>
    <property type="match status" value="1"/>
</dbReference>
<dbReference type="InterPro" id="IPR036388">
    <property type="entry name" value="WH-like_DNA-bd_sf"/>
</dbReference>
<comment type="similarity">
    <text evidence="5">Belongs to the HSF family.</text>
</comment>
<dbReference type="Proteomes" id="UP000827721">
    <property type="component" value="Unassembled WGS sequence"/>
</dbReference>
<reference evidence="8 9" key="1">
    <citation type="submission" date="2021-02" db="EMBL/GenBank/DDBJ databases">
        <title>Plant Genome Project.</title>
        <authorList>
            <person name="Zhang R.-G."/>
        </authorList>
    </citation>
    <scope>NUCLEOTIDE SEQUENCE [LARGE SCALE GENOMIC DNA]</scope>
    <source>
        <tissue evidence="8">Leaves</tissue>
    </source>
</reference>
<dbReference type="PANTHER" id="PTHR10015">
    <property type="entry name" value="HEAT SHOCK TRANSCRIPTION FACTOR"/>
    <property type="match status" value="1"/>
</dbReference>
<feature type="region of interest" description="Disordered" evidence="6">
    <location>
        <begin position="440"/>
        <end position="465"/>
    </location>
</feature>
<feature type="region of interest" description="Disordered" evidence="6">
    <location>
        <begin position="550"/>
        <end position="583"/>
    </location>
</feature>
<keyword evidence="3" id="KW-0238">DNA-binding</keyword>
<evidence type="ECO:0000313" key="8">
    <source>
        <dbReference type="EMBL" id="KAH7553423.1"/>
    </source>
</evidence>
<dbReference type="PANTHER" id="PTHR10015:SF337">
    <property type="entry name" value="HEAT STRESS TRANSCRIPTION FACTOR A-3"/>
    <property type="match status" value="1"/>
</dbReference>
<dbReference type="InterPro" id="IPR036390">
    <property type="entry name" value="WH_DNA-bd_sf"/>
</dbReference>
<feature type="region of interest" description="Disordered" evidence="6">
    <location>
        <begin position="1"/>
        <end position="47"/>
    </location>
</feature>
<evidence type="ECO:0000256" key="4">
    <source>
        <dbReference type="ARBA" id="ARBA00023242"/>
    </source>
</evidence>